<gene>
    <name evidence="1" type="ORF">HPB49_016652</name>
</gene>
<accession>A0ACB8DK28</accession>
<evidence type="ECO:0000313" key="1">
    <source>
        <dbReference type="EMBL" id="KAH7970909.1"/>
    </source>
</evidence>
<dbReference type="EMBL" id="CM023480">
    <property type="protein sequence ID" value="KAH7970909.1"/>
    <property type="molecule type" value="Genomic_DNA"/>
</dbReference>
<evidence type="ECO:0000313" key="2">
    <source>
        <dbReference type="Proteomes" id="UP000821865"/>
    </source>
</evidence>
<reference evidence="1" key="1">
    <citation type="submission" date="2020-05" db="EMBL/GenBank/DDBJ databases">
        <title>Large-scale comparative analyses of tick genomes elucidate their genetic diversity and vector capacities.</title>
        <authorList>
            <person name="Jia N."/>
            <person name="Wang J."/>
            <person name="Shi W."/>
            <person name="Du L."/>
            <person name="Sun Y."/>
            <person name="Zhan W."/>
            <person name="Jiang J."/>
            <person name="Wang Q."/>
            <person name="Zhang B."/>
            <person name="Ji P."/>
            <person name="Sakyi L.B."/>
            <person name="Cui X."/>
            <person name="Yuan T."/>
            <person name="Jiang B."/>
            <person name="Yang W."/>
            <person name="Lam T.T.-Y."/>
            <person name="Chang Q."/>
            <person name="Ding S."/>
            <person name="Wang X."/>
            <person name="Zhu J."/>
            <person name="Ruan X."/>
            <person name="Zhao L."/>
            <person name="Wei J."/>
            <person name="Que T."/>
            <person name="Du C."/>
            <person name="Cheng J."/>
            <person name="Dai P."/>
            <person name="Han X."/>
            <person name="Huang E."/>
            <person name="Gao Y."/>
            <person name="Liu J."/>
            <person name="Shao H."/>
            <person name="Ye R."/>
            <person name="Li L."/>
            <person name="Wei W."/>
            <person name="Wang X."/>
            <person name="Wang C."/>
            <person name="Yang T."/>
            <person name="Huo Q."/>
            <person name="Li W."/>
            <person name="Guo W."/>
            <person name="Chen H."/>
            <person name="Zhou L."/>
            <person name="Ni X."/>
            <person name="Tian J."/>
            <person name="Zhou Y."/>
            <person name="Sheng Y."/>
            <person name="Liu T."/>
            <person name="Pan Y."/>
            <person name="Xia L."/>
            <person name="Li J."/>
            <person name="Zhao F."/>
            <person name="Cao W."/>
        </authorList>
    </citation>
    <scope>NUCLEOTIDE SEQUENCE</scope>
    <source>
        <strain evidence="1">Dsil-2018</strain>
    </source>
</reference>
<proteinExistence type="predicted"/>
<name>A0ACB8DK28_DERSI</name>
<dbReference type="Proteomes" id="UP000821865">
    <property type="component" value="Chromosome 11"/>
</dbReference>
<keyword evidence="2" id="KW-1185">Reference proteome</keyword>
<comment type="caution">
    <text evidence="1">The sequence shown here is derived from an EMBL/GenBank/DDBJ whole genome shotgun (WGS) entry which is preliminary data.</text>
</comment>
<sequence>MHPVHHEYRRAARAKAYNKYSDQAGAFFVDTAGPLHNRSTATVVHRGQVVDCISATGIDITAMEEAGISLAMRNPKATFVLTDSQAAYRNFARGQVGHLAHSVLQQAAANRQEATCPSEDIMNIDYLPDSLLLSIFRHLQFSDICKCSSVCQRWRRVTHDWSLRRVIDVTSQPLSAPQAWRLVRHCTDVNLVELRLTGLKTDTFFQMKAQRLTATLFRHLRDRCSSLKVLHLTDALMAGKDASVSRSLSVLATRLTHLSLRRSCLYPNKFFQHKPERPLASSLLFLDLANCTFLSLFDLGSLKQFPSLRGLVLAGCYPIYDDGLAHLEPLIANLVLLDIERIYVGNRGVEMVLLQGTSLRYLFVGHTAFDGRAFEAVWRILGGQRALPLTHVCLRCTQVEEPHLKMLLRMTPRLQWLVATGADMSPDAREGVEQCLPRSCQYLEVGPGNPESAASCRHSLTSEVRKANLNVPPADNS</sequence>
<organism evidence="1 2">
    <name type="scientific">Dermacentor silvarum</name>
    <name type="common">Tick</name>
    <dbReference type="NCBI Taxonomy" id="543639"/>
    <lineage>
        <taxon>Eukaryota</taxon>
        <taxon>Metazoa</taxon>
        <taxon>Ecdysozoa</taxon>
        <taxon>Arthropoda</taxon>
        <taxon>Chelicerata</taxon>
        <taxon>Arachnida</taxon>
        <taxon>Acari</taxon>
        <taxon>Parasitiformes</taxon>
        <taxon>Ixodida</taxon>
        <taxon>Ixodoidea</taxon>
        <taxon>Ixodidae</taxon>
        <taxon>Rhipicephalinae</taxon>
        <taxon>Dermacentor</taxon>
    </lineage>
</organism>
<protein>
    <submittedName>
        <fullName evidence="1">Uncharacterized protein</fullName>
    </submittedName>
</protein>